<dbReference type="AlphaFoldDB" id="A0A183FI17"/>
<dbReference type="EMBL" id="UZAH01025673">
    <property type="protein sequence ID" value="VDO68464.1"/>
    <property type="molecule type" value="Genomic_DNA"/>
</dbReference>
<gene>
    <name evidence="2" type="ORF">HPBE_LOCUS6479</name>
</gene>
<feature type="region of interest" description="Disordered" evidence="1">
    <location>
        <begin position="42"/>
        <end position="118"/>
    </location>
</feature>
<accession>A0A3P7YB96</accession>
<dbReference type="WBParaSite" id="HPBE_0000647801-mRNA-1">
    <property type="protein sequence ID" value="HPBE_0000647801-mRNA-1"/>
    <property type="gene ID" value="HPBE_0000647801"/>
</dbReference>
<keyword evidence="3" id="KW-1185">Reference proteome</keyword>
<reference evidence="2 3" key="1">
    <citation type="submission" date="2018-11" db="EMBL/GenBank/DDBJ databases">
        <authorList>
            <consortium name="Pathogen Informatics"/>
        </authorList>
    </citation>
    <scope>NUCLEOTIDE SEQUENCE [LARGE SCALE GENOMIC DNA]</scope>
</reference>
<sequence>MFSDLDYPRAGVGDVFGTSTARQAHLVDVACERNPSLTYCKNREIRRKEPDPPEDPFEEKFEPVEPSSHQNEKEDISLEFEETTTFRPRRRTTPVPLPRQNHLFTILPTLQNEKDYRR</sequence>
<evidence type="ECO:0000313" key="4">
    <source>
        <dbReference type="WBParaSite" id="HPBE_0000647801-mRNA-1"/>
    </source>
</evidence>
<feature type="compositionally biased region" description="Basic and acidic residues" evidence="1">
    <location>
        <begin position="42"/>
        <end position="51"/>
    </location>
</feature>
<evidence type="ECO:0000313" key="3">
    <source>
        <dbReference type="Proteomes" id="UP000050761"/>
    </source>
</evidence>
<name>A0A183FI17_HELPZ</name>
<protein>
    <submittedName>
        <fullName evidence="2 4">Uncharacterized protein</fullName>
    </submittedName>
</protein>
<organism evidence="3 4">
    <name type="scientific">Heligmosomoides polygyrus</name>
    <name type="common">Parasitic roundworm</name>
    <dbReference type="NCBI Taxonomy" id="6339"/>
    <lineage>
        <taxon>Eukaryota</taxon>
        <taxon>Metazoa</taxon>
        <taxon>Ecdysozoa</taxon>
        <taxon>Nematoda</taxon>
        <taxon>Chromadorea</taxon>
        <taxon>Rhabditida</taxon>
        <taxon>Rhabditina</taxon>
        <taxon>Rhabditomorpha</taxon>
        <taxon>Strongyloidea</taxon>
        <taxon>Heligmosomidae</taxon>
        <taxon>Heligmosomoides</taxon>
    </lineage>
</organism>
<dbReference type="Proteomes" id="UP000050761">
    <property type="component" value="Unassembled WGS sequence"/>
</dbReference>
<reference evidence="4" key="2">
    <citation type="submission" date="2019-09" db="UniProtKB">
        <authorList>
            <consortium name="WormBaseParasite"/>
        </authorList>
    </citation>
    <scope>IDENTIFICATION</scope>
</reference>
<evidence type="ECO:0000313" key="2">
    <source>
        <dbReference type="EMBL" id="VDO68464.1"/>
    </source>
</evidence>
<accession>A0A183FI17</accession>
<evidence type="ECO:0000256" key="1">
    <source>
        <dbReference type="SAM" id="MobiDB-lite"/>
    </source>
</evidence>
<proteinExistence type="predicted"/>